<dbReference type="AlphaFoldDB" id="A0A838X3N8"/>
<gene>
    <name evidence="1" type="ORF">H0H28_10310</name>
</gene>
<reference evidence="1 2" key="1">
    <citation type="submission" date="2020-07" db="EMBL/GenBank/DDBJ databases">
        <authorList>
            <person name="Khare M."/>
        </authorList>
    </citation>
    <scope>NUCLEOTIDE SEQUENCE [LARGE SCALE GENOMIC DNA]</scope>
    <source>
        <strain evidence="1 2">P8776</strain>
    </source>
</reference>
<protein>
    <submittedName>
        <fullName evidence="1">Uncharacterized protein</fullName>
    </submittedName>
</protein>
<dbReference type="EMBL" id="JACEOR010000448">
    <property type="protein sequence ID" value="MBA4505701.1"/>
    <property type="molecule type" value="Genomic_DNA"/>
</dbReference>
<dbReference type="Proteomes" id="UP000580709">
    <property type="component" value="Unassembled WGS sequence"/>
</dbReference>
<evidence type="ECO:0000313" key="1">
    <source>
        <dbReference type="EMBL" id="MBA4505701.1"/>
    </source>
</evidence>
<comment type="caution">
    <text evidence="1">The sequence shown here is derived from an EMBL/GenBank/DDBJ whole genome shotgun (WGS) entry which is preliminary data.</text>
</comment>
<evidence type="ECO:0000313" key="2">
    <source>
        <dbReference type="Proteomes" id="UP000580709"/>
    </source>
</evidence>
<name>A0A838X3N8_9CORY</name>
<sequence length="76" mass="8195">MDLDMIITHLDNFVDTWEGWGDVLGGLQDILTLNFSDLIGLSSGFDGASSNIIETSANSVELSSGLIQFNDIESND</sequence>
<dbReference type="RefSeq" id="WP_181729996.1">
    <property type="nucleotide sequence ID" value="NZ_JACEOR010000448.1"/>
</dbReference>
<accession>A0A838X3N8</accession>
<proteinExistence type="predicted"/>
<organism evidence="1 2">
    <name type="scientific">Corynebacterium sanguinis</name>
    <dbReference type="NCBI Taxonomy" id="2594913"/>
    <lineage>
        <taxon>Bacteria</taxon>
        <taxon>Bacillati</taxon>
        <taxon>Actinomycetota</taxon>
        <taxon>Actinomycetes</taxon>
        <taxon>Mycobacteriales</taxon>
        <taxon>Corynebacteriaceae</taxon>
        <taxon>Corynebacterium</taxon>
    </lineage>
</organism>
<keyword evidence="2" id="KW-1185">Reference proteome</keyword>